<dbReference type="RefSeq" id="WP_345129322.1">
    <property type="nucleotide sequence ID" value="NZ_BAABAT010000012.1"/>
</dbReference>
<proteinExistence type="predicted"/>
<dbReference type="EMBL" id="BAABAT010000012">
    <property type="protein sequence ID" value="GAA4252143.1"/>
    <property type="molecule type" value="Genomic_DNA"/>
</dbReference>
<keyword evidence="5" id="KW-1185">Reference proteome</keyword>
<dbReference type="Pfam" id="PF13191">
    <property type="entry name" value="AAA_16"/>
    <property type="match status" value="1"/>
</dbReference>
<dbReference type="SMART" id="SM00421">
    <property type="entry name" value="HTH_LUXR"/>
    <property type="match status" value="1"/>
</dbReference>
<dbReference type="SUPFAM" id="SSF46894">
    <property type="entry name" value="C-terminal effector domain of the bipartite response regulators"/>
    <property type="match status" value="1"/>
</dbReference>
<reference evidence="5" key="1">
    <citation type="journal article" date="2019" name="Int. J. Syst. Evol. Microbiol.">
        <title>The Global Catalogue of Microorganisms (GCM) 10K type strain sequencing project: providing services to taxonomists for standard genome sequencing and annotation.</title>
        <authorList>
            <consortium name="The Broad Institute Genomics Platform"/>
            <consortium name="The Broad Institute Genome Sequencing Center for Infectious Disease"/>
            <person name="Wu L."/>
            <person name="Ma J."/>
        </authorList>
    </citation>
    <scope>NUCLEOTIDE SEQUENCE [LARGE SCALE GENOMIC DNA]</scope>
    <source>
        <strain evidence="5">JCM 17441</strain>
    </source>
</reference>
<sequence>MALLERDSALASLAEYAQQARAGEGRLVLVGGEAGVGKSTLVETFAQRLTGARWAWGMCDGLFTPRPLGPLFDIADELGGELLELSRARAPRDELFGAVLRALDTVDVVVIEDLHWADEATIDLVRFLARRLRNVRTLLLVTYRDDSLAPGDPLRVALGEIGTQRSTRRIGLAPLSEQAVRVLAERHGVEPGELFRLTGGNPYLVSELIQAGTDGVPVSARDAVLARAARLDPPSRAVLETAALIGSRVDPRLLADAAGGPPQALDELAASGLLVGDGTGLRFRHELARLAIEQAVPVHRVAPTHAAILAALQRRAARDGEEDDASLAYHAEGAGDRAAALHHAVRAARRAAELKSHREAAAQYRRAVGVSRYDPVLLDALAFELSMFDAWTGVVEAADRALALWRAAGDRRREGAALRLRSSAMVSLCRGEEALADAEAAIAVLEPLGPTPELARAYGHLAAQHMLADRNDEAVDLAGRAQALAVPLKLHDVLSDTLCTESVARLMRGEEAEWIPTMRRALDVAVEHRLDEKAGRAYTNLYGMLCRNRRYAEAEPVYHEAIAYCDEHDVDTYGTCLRGERATSLARMGRWDEAIALCRQVLTRVEEASPINRIYPLYCYATIRARRDEDGVWEALDEAAASADGCGEPQWVIKARIGRAEAYWLAGKLSDARAEAELADDVVAGADGWMRGLVGTWLRRTGSARPPRGVAAEPFQLELDGDLDGAARAWEELGCPYDAALALLGADDEDTLRRALGVLGDLGAAAAVRVVRQRLRDAGARSIPAGPRTATRANPHGLTRREQQVLDLMGEGLTNGAIAGRLVLSVKTVDHHVSAILSKLCVASRAEAVAKSR</sequence>
<keyword evidence="2" id="KW-0067">ATP-binding</keyword>
<organism evidence="4 5">
    <name type="scientific">Dactylosporangium darangshiense</name>
    <dbReference type="NCBI Taxonomy" id="579108"/>
    <lineage>
        <taxon>Bacteria</taxon>
        <taxon>Bacillati</taxon>
        <taxon>Actinomycetota</taxon>
        <taxon>Actinomycetes</taxon>
        <taxon>Micromonosporales</taxon>
        <taxon>Micromonosporaceae</taxon>
        <taxon>Dactylosporangium</taxon>
    </lineage>
</organism>
<dbReference type="PANTHER" id="PTHR16305:SF35">
    <property type="entry name" value="TRANSCRIPTIONAL ACTIVATOR DOMAIN"/>
    <property type="match status" value="1"/>
</dbReference>
<dbReference type="Pfam" id="PF00196">
    <property type="entry name" value="GerE"/>
    <property type="match status" value="1"/>
</dbReference>
<dbReference type="SUPFAM" id="SSF48452">
    <property type="entry name" value="TPR-like"/>
    <property type="match status" value="3"/>
</dbReference>
<dbReference type="PANTHER" id="PTHR16305">
    <property type="entry name" value="TESTICULAR SOLUBLE ADENYLYL CYCLASE"/>
    <property type="match status" value="1"/>
</dbReference>
<dbReference type="InterPro" id="IPR016032">
    <property type="entry name" value="Sig_transdc_resp-reg_C-effctor"/>
</dbReference>
<dbReference type="Proteomes" id="UP001500620">
    <property type="component" value="Unassembled WGS sequence"/>
</dbReference>
<dbReference type="SMART" id="SM00028">
    <property type="entry name" value="TPR"/>
    <property type="match status" value="3"/>
</dbReference>
<evidence type="ECO:0000256" key="1">
    <source>
        <dbReference type="ARBA" id="ARBA00022741"/>
    </source>
</evidence>
<name>A0ABP8DBP6_9ACTN</name>
<accession>A0ABP8DBP6</accession>
<dbReference type="InterPro" id="IPR036388">
    <property type="entry name" value="WH-like_DNA-bd_sf"/>
</dbReference>
<evidence type="ECO:0000256" key="2">
    <source>
        <dbReference type="ARBA" id="ARBA00022840"/>
    </source>
</evidence>
<dbReference type="InterPro" id="IPR000792">
    <property type="entry name" value="Tscrpt_reg_LuxR_C"/>
</dbReference>
<dbReference type="InterPro" id="IPR027417">
    <property type="entry name" value="P-loop_NTPase"/>
</dbReference>
<dbReference type="SUPFAM" id="SSF52540">
    <property type="entry name" value="P-loop containing nucleoside triphosphate hydrolases"/>
    <property type="match status" value="1"/>
</dbReference>
<evidence type="ECO:0000259" key="3">
    <source>
        <dbReference type="PROSITE" id="PS50043"/>
    </source>
</evidence>
<dbReference type="PROSITE" id="PS50043">
    <property type="entry name" value="HTH_LUXR_2"/>
    <property type="match status" value="1"/>
</dbReference>
<protein>
    <submittedName>
        <fullName evidence="4">AAA family ATPase</fullName>
    </submittedName>
</protein>
<comment type="caution">
    <text evidence="4">The sequence shown here is derived from an EMBL/GenBank/DDBJ whole genome shotgun (WGS) entry which is preliminary data.</text>
</comment>
<dbReference type="Gene3D" id="1.25.40.10">
    <property type="entry name" value="Tetratricopeptide repeat domain"/>
    <property type="match status" value="2"/>
</dbReference>
<feature type="domain" description="HTH luxR-type" evidence="3">
    <location>
        <begin position="791"/>
        <end position="853"/>
    </location>
</feature>
<dbReference type="InterPro" id="IPR041664">
    <property type="entry name" value="AAA_16"/>
</dbReference>
<dbReference type="PROSITE" id="PS00622">
    <property type="entry name" value="HTH_LUXR_1"/>
    <property type="match status" value="1"/>
</dbReference>
<evidence type="ECO:0000313" key="4">
    <source>
        <dbReference type="EMBL" id="GAA4252143.1"/>
    </source>
</evidence>
<dbReference type="Gene3D" id="1.10.10.10">
    <property type="entry name" value="Winged helix-like DNA-binding domain superfamily/Winged helix DNA-binding domain"/>
    <property type="match status" value="1"/>
</dbReference>
<dbReference type="CDD" id="cd06170">
    <property type="entry name" value="LuxR_C_like"/>
    <property type="match status" value="1"/>
</dbReference>
<keyword evidence="1" id="KW-0547">Nucleotide-binding</keyword>
<evidence type="ECO:0000313" key="5">
    <source>
        <dbReference type="Proteomes" id="UP001500620"/>
    </source>
</evidence>
<dbReference type="Gene3D" id="3.40.50.300">
    <property type="entry name" value="P-loop containing nucleotide triphosphate hydrolases"/>
    <property type="match status" value="1"/>
</dbReference>
<gene>
    <name evidence="4" type="ORF">GCM10022255_047480</name>
</gene>
<dbReference type="InterPro" id="IPR019734">
    <property type="entry name" value="TPR_rpt"/>
</dbReference>
<dbReference type="InterPro" id="IPR011990">
    <property type="entry name" value="TPR-like_helical_dom_sf"/>
</dbReference>
<dbReference type="PRINTS" id="PR00038">
    <property type="entry name" value="HTHLUXR"/>
</dbReference>